<evidence type="ECO:0000313" key="2">
    <source>
        <dbReference type="Proteomes" id="UP001250214"/>
    </source>
</evidence>
<organism evidence="1 2">
    <name type="scientific">Lipingzhangella rawalii</name>
    <dbReference type="NCBI Taxonomy" id="2055835"/>
    <lineage>
        <taxon>Bacteria</taxon>
        <taxon>Bacillati</taxon>
        <taxon>Actinomycetota</taxon>
        <taxon>Actinomycetes</taxon>
        <taxon>Streptosporangiales</taxon>
        <taxon>Nocardiopsidaceae</taxon>
        <taxon>Lipingzhangella</taxon>
    </lineage>
</organism>
<dbReference type="EMBL" id="JAVLVT010000001">
    <property type="protein sequence ID" value="MDS1269696.1"/>
    <property type="molecule type" value="Genomic_DNA"/>
</dbReference>
<sequence length="65" mass="6780">MVDIVMDPDPDPADGPLSLTWDASGHTVLVVNPNSNAPELLSAATDLGLTGPEQQRLRAALDGRS</sequence>
<name>A0ABU2H316_9ACTN</name>
<evidence type="ECO:0000313" key="1">
    <source>
        <dbReference type="EMBL" id="MDS1269696.1"/>
    </source>
</evidence>
<reference evidence="2" key="1">
    <citation type="submission" date="2023-07" db="EMBL/GenBank/DDBJ databases">
        <title>Novel species in the genus Lipingzhangella isolated from Sambhar Salt Lake.</title>
        <authorList>
            <person name="Jiya N."/>
            <person name="Kajale S."/>
            <person name="Sharma A."/>
        </authorList>
    </citation>
    <scope>NUCLEOTIDE SEQUENCE [LARGE SCALE GENOMIC DNA]</scope>
    <source>
        <strain evidence="2">LS1_29</strain>
    </source>
</reference>
<protein>
    <submittedName>
        <fullName evidence="1">Uncharacterized protein</fullName>
    </submittedName>
</protein>
<accession>A0ABU2H316</accession>
<dbReference type="Proteomes" id="UP001250214">
    <property type="component" value="Unassembled WGS sequence"/>
</dbReference>
<proteinExistence type="predicted"/>
<gene>
    <name evidence="1" type="ORF">RIF23_05250</name>
</gene>
<keyword evidence="2" id="KW-1185">Reference proteome</keyword>
<dbReference type="RefSeq" id="WP_310911153.1">
    <property type="nucleotide sequence ID" value="NZ_JAVLVT010000001.1"/>
</dbReference>
<comment type="caution">
    <text evidence="1">The sequence shown here is derived from an EMBL/GenBank/DDBJ whole genome shotgun (WGS) entry which is preliminary data.</text>
</comment>